<comment type="caution">
    <text evidence="1">The sequence shown here is derived from an EMBL/GenBank/DDBJ whole genome shotgun (WGS) entry which is preliminary data.</text>
</comment>
<sequence>VDFVHLLPSHGKPILNEGKEKLRELVGRL</sequence>
<dbReference type="AlphaFoldDB" id="A0A101EJX9"/>
<protein>
    <submittedName>
        <fullName evidence="1">Glyoxalase II family member</fullName>
    </submittedName>
</protein>
<gene>
    <name evidence="1" type="ORF">XD54_1959</name>
</gene>
<proteinExistence type="predicted"/>
<reference evidence="2" key="1">
    <citation type="journal article" date="2015" name="MBio">
        <title>Genome-Resolved Metagenomic Analysis Reveals Roles for Candidate Phyla and Other Microbial Community Members in Biogeochemical Transformations in Oil Reservoirs.</title>
        <authorList>
            <person name="Hu P."/>
            <person name="Tom L."/>
            <person name="Singh A."/>
            <person name="Thomas B.C."/>
            <person name="Baker B.J."/>
            <person name="Piceno Y.M."/>
            <person name="Andersen G.L."/>
            <person name="Banfield J.F."/>
        </authorList>
    </citation>
    <scope>NUCLEOTIDE SEQUENCE [LARGE SCALE GENOMIC DNA]</scope>
</reference>
<evidence type="ECO:0000313" key="2">
    <source>
        <dbReference type="Proteomes" id="UP000053911"/>
    </source>
</evidence>
<evidence type="ECO:0000313" key="1">
    <source>
        <dbReference type="EMBL" id="KUK16745.1"/>
    </source>
</evidence>
<feature type="non-terminal residue" evidence="1">
    <location>
        <position position="1"/>
    </location>
</feature>
<name>A0A101EJX9_9EURY</name>
<dbReference type="EMBL" id="LGFD01000069">
    <property type="protein sequence ID" value="KUK16745.1"/>
    <property type="molecule type" value="Genomic_DNA"/>
</dbReference>
<organism evidence="1 2">
    <name type="scientific">Thermococcus sibiricus</name>
    <dbReference type="NCBI Taxonomy" id="172049"/>
    <lineage>
        <taxon>Archaea</taxon>
        <taxon>Methanobacteriati</taxon>
        <taxon>Methanobacteriota</taxon>
        <taxon>Thermococci</taxon>
        <taxon>Thermococcales</taxon>
        <taxon>Thermococcaceae</taxon>
        <taxon>Thermococcus</taxon>
    </lineage>
</organism>
<dbReference type="PATRIC" id="fig|172049.5.peg.196"/>
<dbReference type="Proteomes" id="UP000053911">
    <property type="component" value="Unassembled WGS sequence"/>
</dbReference>
<accession>A0A101EJX9</accession>